<organism evidence="2">
    <name type="scientific">Staphylococcus hominis</name>
    <dbReference type="NCBI Taxonomy" id="1290"/>
    <lineage>
        <taxon>Bacteria</taxon>
        <taxon>Bacillati</taxon>
        <taxon>Bacillota</taxon>
        <taxon>Bacilli</taxon>
        <taxon>Bacillales</taxon>
        <taxon>Staphylococcaceae</taxon>
        <taxon>Staphylococcus</taxon>
    </lineage>
</organism>
<reference evidence="3 4" key="2">
    <citation type="submission" date="2022-06" db="EMBL/GenBank/DDBJ databases">
        <title>Staphylococcus hominis ShoR14 genome sequence.</title>
        <authorList>
            <person name="Yeo C.C."/>
            <person name="Chew C.H."/>
            <person name="Che Hamzah A.M."/>
            <person name="Al-Trad E.I."/>
        </authorList>
    </citation>
    <scope>NUCLEOTIDE SEQUENCE [LARGE SCALE GENOMIC DNA]</scope>
    <source>
        <strain evidence="3 4">ShoR14</strain>
    </source>
</reference>
<dbReference type="EMBL" id="CP014567">
    <property type="protein sequence ID" value="AVI07265.1"/>
    <property type="molecule type" value="Genomic_DNA"/>
</dbReference>
<evidence type="ECO:0000313" key="4">
    <source>
        <dbReference type="Proteomes" id="UP000665944"/>
    </source>
</evidence>
<dbReference type="EMBL" id="JAGHKT020000001">
    <property type="protein sequence ID" value="MCM5671371.1"/>
    <property type="molecule type" value="Genomic_DNA"/>
</dbReference>
<reference evidence="2" key="1">
    <citation type="submission" date="2016-02" db="EMBL/GenBank/DDBJ databases">
        <title>Genomic sequence of a clinical Staphylococcus hominis isolate.</title>
        <authorList>
            <person name="McClure J.M."/>
            <person name="Zhang K."/>
        </authorList>
    </citation>
    <scope>NUCLEOTIDE SEQUENCE</scope>
    <source>
        <strain evidence="2">C34847</strain>
    </source>
</reference>
<keyword evidence="4" id="KW-1185">Reference proteome</keyword>
<dbReference type="Gene3D" id="3.40.50.720">
    <property type="entry name" value="NAD(P)-binding Rossmann-like Domain"/>
    <property type="match status" value="1"/>
</dbReference>
<dbReference type="GO" id="GO:0047560">
    <property type="term" value="F:3-dehydrosphinganine reductase activity"/>
    <property type="evidence" value="ECO:0007669"/>
    <property type="project" value="TreeGrafter"/>
</dbReference>
<evidence type="ECO:0000313" key="2">
    <source>
        <dbReference type="EMBL" id="AVI07265.1"/>
    </source>
</evidence>
<protein>
    <submittedName>
        <fullName evidence="3">SDR family NAD(P)-dependent oxidoreductase</fullName>
    </submittedName>
    <submittedName>
        <fullName evidence="2">Short-chain dehydrogenase</fullName>
    </submittedName>
</protein>
<dbReference type="AlphaFoldDB" id="A0A3S7GXW6"/>
<dbReference type="InterPro" id="IPR020904">
    <property type="entry name" value="Sc_DH/Rdtase_CS"/>
</dbReference>
<dbReference type="InterPro" id="IPR002347">
    <property type="entry name" value="SDR_fam"/>
</dbReference>
<dbReference type="GO" id="GO:0016020">
    <property type="term" value="C:membrane"/>
    <property type="evidence" value="ECO:0007669"/>
    <property type="project" value="GOC"/>
</dbReference>
<dbReference type="PRINTS" id="PR00081">
    <property type="entry name" value="GDHRDH"/>
</dbReference>
<dbReference type="PANTHER" id="PTHR43550">
    <property type="entry name" value="3-KETODIHYDROSPHINGOSINE REDUCTASE"/>
    <property type="match status" value="1"/>
</dbReference>
<comment type="similarity">
    <text evidence="1">Belongs to the short-chain dehydrogenases/reductases (SDR) family.</text>
</comment>
<dbReference type="GO" id="GO:0006666">
    <property type="term" value="P:3-keto-sphinganine metabolic process"/>
    <property type="evidence" value="ECO:0007669"/>
    <property type="project" value="TreeGrafter"/>
</dbReference>
<dbReference type="PROSITE" id="PS00061">
    <property type="entry name" value="ADH_SHORT"/>
    <property type="match status" value="1"/>
</dbReference>
<dbReference type="InterPro" id="IPR036291">
    <property type="entry name" value="NAD(P)-bd_dom_sf"/>
</dbReference>
<evidence type="ECO:0000256" key="1">
    <source>
        <dbReference type="ARBA" id="ARBA00006484"/>
    </source>
</evidence>
<dbReference type="Proteomes" id="UP000665944">
    <property type="component" value="Unassembled WGS sequence"/>
</dbReference>
<dbReference type="CDD" id="cd05233">
    <property type="entry name" value="SDR_c"/>
    <property type="match status" value="1"/>
</dbReference>
<dbReference type="RefSeq" id="WP_029376822.1">
    <property type="nucleotide sequence ID" value="NZ_CABMJU010000010.1"/>
</dbReference>
<accession>A0A3S7GXW6</accession>
<evidence type="ECO:0000313" key="3">
    <source>
        <dbReference type="EMBL" id="MCM5671371.1"/>
    </source>
</evidence>
<dbReference type="PANTHER" id="PTHR43550:SF3">
    <property type="entry name" value="3-KETODIHYDROSPHINGOSINE REDUCTASE"/>
    <property type="match status" value="1"/>
</dbReference>
<dbReference type="SUPFAM" id="SSF51735">
    <property type="entry name" value="NAD(P)-binding Rossmann-fold domains"/>
    <property type="match status" value="1"/>
</dbReference>
<dbReference type="Pfam" id="PF00106">
    <property type="entry name" value="adh_short"/>
    <property type="match status" value="1"/>
</dbReference>
<proteinExistence type="inferred from homology"/>
<gene>
    <name evidence="2" type="ORF">AZE34_00125</name>
    <name evidence="3" type="ORF">J7T32_001140</name>
</gene>
<sequence>MVGKHFIVTGGTSGLGLEITKELLKKGAYITLIVRSTEKFENINFNPYKHRVSMIKCNLQDISQIDNISKSLCYPIDGIIYSAGLGFFKSIQSHSLEEIMETYDVNVLGFITLFKTVKPYLTMNASIVAISSQAAFVTQANAAFYGSSKAALNGVLNALRIEEQDFHVMTVNPGPINTPFHKKADPSLKYANKYASLMIDPKILAEDIVKGIITRKVEINKPLWMNPLLKLYQLAPRKIEKYFTSLFKNKI</sequence>
<dbReference type="GO" id="GO:0030148">
    <property type="term" value="P:sphingolipid biosynthetic process"/>
    <property type="evidence" value="ECO:0007669"/>
    <property type="project" value="TreeGrafter"/>
</dbReference>
<name>A0A3S7GXW6_STAHO</name>